<keyword evidence="4" id="KW-0547">Nucleotide-binding</keyword>
<dbReference type="InterPro" id="IPR036640">
    <property type="entry name" value="ABC1_TM_sf"/>
</dbReference>
<feature type="domain" description="ABC transporter" evidence="9">
    <location>
        <begin position="342"/>
        <end position="576"/>
    </location>
</feature>
<evidence type="ECO:0000256" key="8">
    <source>
        <dbReference type="SAM" id="Phobius"/>
    </source>
</evidence>
<feature type="transmembrane region" description="Helical" evidence="8">
    <location>
        <begin position="66"/>
        <end position="87"/>
    </location>
</feature>
<dbReference type="Proteomes" id="UP000250369">
    <property type="component" value="Unassembled WGS sequence"/>
</dbReference>
<evidence type="ECO:0000256" key="1">
    <source>
        <dbReference type="ARBA" id="ARBA00004651"/>
    </source>
</evidence>
<keyword evidence="7 8" id="KW-0472">Membrane</keyword>
<dbReference type="GO" id="GO:0016887">
    <property type="term" value="F:ATP hydrolysis activity"/>
    <property type="evidence" value="ECO:0007669"/>
    <property type="project" value="InterPro"/>
</dbReference>
<dbReference type="Pfam" id="PF00005">
    <property type="entry name" value="ABC_tran"/>
    <property type="match status" value="1"/>
</dbReference>
<feature type="domain" description="ABC transmembrane type-1" evidence="10">
    <location>
        <begin position="27"/>
        <end position="309"/>
    </location>
</feature>
<feature type="transmembrane region" description="Helical" evidence="8">
    <location>
        <begin position="23"/>
        <end position="46"/>
    </location>
</feature>
<reference evidence="11 12" key="1">
    <citation type="journal article" date="2009" name="Int. J. Syst. Evol. Microbiol.">
        <title>Paenibacillus contaminans sp. nov., isolated from a contaminated laboratory plate.</title>
        <authorList>
            <person name="Chou J.H."/>
            <person name="Lee J.H."/>
            <person name="Lin M.C."/>
            <person name="Chang P.S."/>
            <person name="Arun A.B."/>
            <person name="Young C.C."/>
            <person name="Chen W.M."/>
        </authorList>
    </citation>
    <scope>NUCLEOTIDE SEQUENCE [LARGE SCALE GENOMIC DNA]</scope>
    <source>
        <strain evidence="11 12">CKOBP-6</strain>
    </source>
</reference>
<dbReference type="OrthoDB" id="9770415at2"/>
<feature type="transmembrane region" description="Helical" evidence="8">
    <location>
        <begin position="142"/>
        <end position="160"/>
    </location>
</feature>
<dbReference type="Gene3D" id="3.40.50.300">
    <property type="entry name" value="P-loop containing nucleotide triphosphate hydrolases"/>
    <property type="match status" value="1"/>
</dbReference>
<dbReference type="SUPFAM" id="SSF52540">
    <property type="entry name" value="P-loop containing nucleoside triphosphate hydrolases"/>
    <property type="match status" value="1"/>
</dbReference>
<dbReference type="PROSITE" id="PS00211">
    <property type="entry name" value="ABC_TRANSPORTER_1"/>
    <property type="match status" value="1"/>
</dbReference>
<gene>
    <name evidence="11" type="ORF">DQG23_01880</name>
</gene>
<evidence type="ECO:0000259" key="10">
    <source>
        <dbReference type="PROSITE" id="PS50929"/>
    </source>
</evidence>
<comment type="caution">
    <text evidence="11">The sequence shown here is derived from an EMBL/GenBank/DDBJ whole genome shotgun (WGS) entry which is preliminary data.</text>
</comment>
<evidence type="ECO:0000259" key="9">
    <source>
        <dbReference type="PROSITE" id="PS50893"/>
    </source>
</evidence>
<evidence type="ECO:0000256" key="7">
    <source>
        <dbReference type="ARBA" id="ARBA00023136"/>
    </source>
</evidence>
<dbReference type="InterPro" id="IPR003439">
    <property type="entry name" value="ABC_transporter-like_ATP-bd"/>
</dbReference>
<dbReference type="PANTHER" id="PTHR43394">
    <property type="entry name" value="ATP-DEPENDENT PERMEASE MDL1, MITOCHONDRIAL"/>
    <property type="match status" value="1"/>
</dbReference>
<organism evidence="11 12">
    <name type="scientific">Paenibacillus contaminans</name>
    <dbReference type="NCBI Taxonomy" id="450362"/>
    <lineage>
        <taxon>Bacteria</taxon>
        <taxon>Bacillati</taxon>
        <taxon>Bacillota</taxon>
        <taxon>Bacilli</taxon>
        <taxon>Bacillales</taxon>
        <taxon>Paenibacillaceae</taxon>
        <taxon>Paenibacillus</taxon>
    </lineage>
</organism>
<dbReference type="CDD" id="cd07346">
    <property type="entry name" value="ABC_6TM_exporters"/>
    <property type="match status" value="1"/>
</dbReference>
<evidence type="ECO:0000256" key="3">
    <source>
        <dbReference type="ARBA" id="ARBA00022692"/>
    </source>
</evidence>
<dbReference type="InterPro" id="IPR027417">
    <property type="entry name" value="P-loop_NTPase"/>
</dbReference>
<dbReference type="InterPro" id="IPR003593">
    <property type="entry name" value="AAA+_ATPase"/>
</dbReference>
<keyword evidence="3 8" id="KW-0812">Transmembrane</keyword>
<dbReference type="InterPro" id="IPR011527">
    <property type="entry name" value="ABC1_TM_dom"/>
</dbReference>
<dbReference type="RefSeq" id="WP_113029088.1">
    <property type="nucleotide sequence ID" value="NZ_QMFB01000001.1"/>
</dbReference>
<dbReference type="GO" id="GO:0005524">
    <property type="term" value="F:ATP binding"/>
    <property type="evidence" value="ECO:0007669"/>
    <property type="project" value="UniProtKB-KW"/>
</dbReference>
<evidence type="ECO:0000256" key="5">
    <source>
        <dbReference type="ARBA" id="ARBA00022840"/>
    </source>
</evidence>
<proteinExistence type="predicted"/>
<dbReference type="EMBL" id="QMFB01000001">
    <property type="protein sequence ID" value="RAV22979.1"/>
    <property type="molecule type" value="Genomic_DNA"/>
</dbReference>
<evidence type="ECO:0000256" key="4">
    <source>
        <dbReference type="ARBA" id="ARBA00022741"/>
    </source>
</evidence>
<accession>A0A329MSM1</accession>
<dbReference type="Gene3D" id="1.20.1560.10">
    <property type="entry name" value="ABC transporter type 1, transmembrane domain"/>
    <property type="match status" value="1"/>
</dbReference>
<dbReference type="FunFam" id="3.40.50.300:FF:000287">
    <property type="entry name" value="Multidrug ABC transporter ATP-binding protein"/>
    <property type="match status" value="1"/>
</dbReference>
<dbReference type="GO" id="GO:0005886">
    <property type="term" value="C:plasma membrane"/>
    <property type="evidence" value="ECO:0007669"/>
    <property type="project" value="UniProtKB-SubCell"/>
</dbReference>
<evidence type="ECO:0000256" key="2">
    <source>
        <dbReference type="ARBA" id="ARBA00022448"/>
    </source>
</evidence>
<dbReference type="SMART" id="SM00382">
    <property type="entry name" value="AAA"/>
    <property type="match status" value="1"/>
</dbReference>
<keyword evidence="5 11" id="KW-0067">ATP-binding</keyword>
<dbReference type="PANTHER" id="PTHR43394:SF1">
    <property type="entry name" value="ATP-BINDING CASSETTE SUB-FAMILY B MEMBER 10, MITOCHONDRIAL"/>
    <property type="match status" value="1"/>
</dbReference>
<keyword evidence="6 8" id="KW-1133">Transmembrane helix</keyword>
<evidence type="ECO:0000256" key="6">
    <source>
        <dbReference type="ARBA" id="ARBA00022989"/>
    </source>
</evidence>
<name>A0A329MSM1_9BACL</name>
<evidence type="ECO:0000313" key="12">
    <source>
        <dbReference type="Proteomes" id="UP000250369"/>
    </source>
</evidence>
<keyword evidence="12" id="KW-1185">Reference proteome</keyword>
<dbReference type="InterPro" id="IPR017871">
    <property type="entry name" value="ABC_transporter-like_CS"/>
</dbReference>
<evidence type="ECO:0000313" key="11">
    <source>
        <dbReference type="EMBL" id="RAV22979.1"/>
    </source>
</evidence>
<dbReference type="SUPFAM" id="SSF90123">
    <property type="entry name" value="ABC transporter transmembrane region"/>
    <property type="match status" value="1"/>
</dbReference>
<protein>
    <submittedName>
        <fullName evidence="11">ABC transporter ATP-binding protein</fullName>
    </submittedName>
</protein>
<dbReference type="InterPro" id="IPR039421">
    <property type="entry name" value="Type_1_exporter"/>
</dbReference>
<sequence>MATSSRKSAFHAMRRLLPFLRPYRFWVVLKLLITVATAANDIFMVYVINVLVNSSLSGNKEELLQAIFLMAASVAAGFVMGFAGVYASGRFSAYAVRDMKHTFSDHIDKLPVSYTETRHTGDFSSRMTTGVNAIENFLNGDFTSILFHIFRISVCIVLMLVMNWQLTLLCMVIIALTGMLTGFINRPLFEYSSKLQQSLAKTNADVQDAIGGIHIVKSYGLVQTLYRKFNTLLEQVLANSLAIEKRSAALGAVSVFVNMAPFLLFFLFGGYLVINDQLSVGALLAFAQFINYLVSGLSDLPNQWSHYKTTAGVAEHLFELLDEKTERTDGGKPVVSPSAPALAFAHVSFSYDGRKRVLEDVSFSLPQGKTVALVGSSGSGKSTVFKLIAGFYEHEEGTVKLFGESLSDWSLTAARTAIALVSQETFLYPGSIAENIACGKDGIGMDEIARAAKLANIDDFIRSLPEGYHTHVGERGVRLSGGQRQRISIARAILKDAPILLLDEATSALDSDSERLVQEAINRMMKEKTVLVVAHRLSTVIEADEIIVLDNGRIVENGTHTELLSRNGAYKRLYNNQFVQQESPMERLERGEDIRWRPAINH</sequence>
<dbReference type="PROSITE" id="PS50893">
    <property type="entry name" value="ABC_TRANSPORTER_2"/>
    <property type="match status" value="1"/>
</dbReference>
<comment type="subcellular location">
    <subcellularLocation>
        <location evidence="1">Cell membrane</location>
        <topology evidence="1">Multi-pass membrane protein</topology>
    </subcellularLocation>
</comment>
<dbReference type="PROSITE" id="PS50929">
    <property type="entry name" value="ABC_TM1F"/>
    <property type="match status" value="1"/>
</dbReference>
<feature type="transmembrane region" description="Helical" evidence="8">
    <location>
        <begin position="249"/>
        <end position="274"/>
    </location>
</feature>
<dbReference type="AlphaFoldDB" id="A0A329MSM1"/>
<dbReference type="GO" id="GO:0015421">
    <property type="term" value="F:ABC-type oligopeptide transporter activity"/>
    <property type="evidence" value="ECO:0007669"/>
    <property type="project" value="TreeGrafter"/>
</dbReference>
<feature type="transmembrane region" description="Helical" evidence="8">
    <location>
        <begin position="166"/>
        <end position="184"/>
    </location>
</feature>
<dbReference type="Pfam" id="PF00664">
    <property type="entry name" value="ABC_membrane"/>
    <property type="match status" value="1"/>
</dbReference>
<keyword evidence="2" id="KW-0813">Transport</keyword>